<dbReference type="RefSeq" id="WP_185675910.1">
    <property type="nucleotide sequence ID" value="NZ_JACHVB010000035.1"/>
</dbReference>
<name>A0A842HHA3_9BACT</name>
<evidence type="ECO:0000313" key="1">
    <source>
        <dbReference type="EMBL" id="MBC2594944.1"/>
    </source>
</evidence>
<dbReference type="Proteomes" id="UP000546464">
    <property type="component" value="Unassembled WGS sequence"/>
</dbReference>
<dbReference type="EMBL" id="JACHVB010000035">
    <property type="protein sequence ID" value="MBC2594944.1"/>
    <property type="molecule type" value="Genomic_DNA"/>
</dbReference>
<accession>A0A842HHA3</accession>
<reference evidence="1 2" key="1">
    <citation type="submission" date="2020-07" db="EMBL/GenBank/DDBJ databases">
        <authorList>
            <person name="Feng X."/>
        </authorList>
    </citation>
    <scope>NUCLEOTIDE SEQUENCE [LARGE SCALE GENOMIC DNA]</scope>
    <source>
        <strain evidence="1 2">JCM31066</strain>
    </source>
</reference>
<sequence>MSNRRILTNGVRLKPSDFSPQERHAHLAALQTHPGWEIFVAEYEDALRAMSEKALGIDLETERRERMVTAYHEAKTTFHPEAIVRTGIKVAETERNRLRQASLD</sequence>
<comment type="caution">
    <text evidence="1">The sequence shown here is derived from an EMBL/GenBank/DDBJ whole genome shotgun (WGS) entry which is preliminary data.</text>
</comment>
<organism evidence="1 2">
    <name type="scientific">Ruficoccus amylovorans</name>
    <dbReference type="NCBI Taxonomy" id="1804625"/>
    <lineage>
        <taxon>Bacteria</taxon>
        <taxon>Pseudomonadati</taxon>
        <taxon>Verrucomicrobiota</taxon>
        <taxon>Opitutia</taxon>
        <taxon>Puniceicoccales</taxon>
        <taxon>Cerasicoccaceae</taxon>
        <taxon>Ruficoccus</taxon>
    </lineage>
</organism>
<evidence type="ECO:0000313" key="2">
    <source>
        <dbReference type="Proteomes" id="UP000546464"/>
    </source>
</evidence>
<dbReference type="AlphaFoldDB" id="A0A842HHA3"/>
<keyword evidence="2" id="KW-1185">Reference proteome</keyword>
<protein>
    <submittedName>
        <fullName evidence="1">Uncharacterized protein</fullName>
    </submittedName>
</protein>
<gene>
    <name evidence="1" type="ORF">H5P28_11815</name>
</gene>
<proteinExistence type="predicted"/>